<reference evidence="2 3" key="1">
    <citation type="submission" date="2019-11" db="EMBL/GenBank/DDBJ databases">
        <authorList>
            <person name="Dong K."/>
        </authorList>
    </citation>
    <scope>NUCLEOTIDE SEQUENCE [LARGE SCALE GENOMIC DNA]</scope>
    <source>
        <strain evidence="2 3">NBRC 111993</strain>
    </source>
</reference>
<dbReference type="Proteomes" id="UP000478183">
    <property type="component" value="Unassembled WGS sequence"/>
</dbReference>
<protein>
    <submittedName>
        <fullName evidence="2">Uncharacterized protein</fullName>
    </submittedName>
</protein>
<evidence type="ECO:0000313" key="2">
    <source>
        <dbReference type="EMBL" id="MTH77451.1"/>
    </source>
</evidence>
<name>A0A6L6JBR9_9RHOB</name>
<evidence type="ECO:0000313" key="3">
    <source>
        <dbReference type="Proteomes" id="UP000478183"/>
    </source>
</evidence>
<evidence type="ECO:0000256" key="1">
    <source>
        <dbReference type="SAM" id="MobiDB-lite"/>
    </source>
</evidence>
<dbReference type="OrthoDB" id="7775611at2"/>
<organism evidence="2 3">
    <name type="scientific">Paracoccus aestuariivivens</name>
    <dbReference type="NCBI Taxonomy" id="1820333"/>
    <lineage>
        <taxon>Bacteria</taxon>
        <taxon>Pseudomonadati</taxon>
        <taxon>Pseudomonadota</taxon>
        <taxon>Alphaproteobacteria</taxon>
        <taxon>Rhodobacterales</taxon>
        <taxon>Paracoccaceae</taxon>
        <taxon>Paracoccus</taxon>
    </lineage>
</organism>
<feature type="region of interest" description="Disordered" evidence="1">
    <location>
        <begin position="1"/>
        <end position="27"/>
    </location>
</feature>
<sequence length="61" mass="6665">MAKSTSLRKTETAAVPTERPKAEPARESLVERLIRARTANEMTNVIGLKPITGRSGPKIAY</sequence>
<dbReference type="EMBL" id="WMIE01000002">
    <property type="protein sequence ID" value="MTH77451.1"/>
    <property type="molecule type" value="Genomic_DNA"/>
</dbReference>
<accession>A0A6L6JBR9</accession>
<dbReference type="AlphaFoldDB" id="A0A6L6JBR9"/>
<keyword evidence="3" id="KW-1185">Reference proteome</keyword>
<comment type="caution">
    <text evidence="2">The sequence shown here is derived from an EMBL/GenBank/DDBJ whole genome shotgun (WGS) entry which is preliminary data.</text>
</comment>
<proteinExistence type="predicted"/>
<gene>
    <name evidence="2" type="ORF">GL286_06915</name>
</gene>
<dbReference type="RefSeq" id="WP_155094808.1">
    <property type="nucleotide sequence ID" value="NZ_WMIE01000002.1"/>
</dbReference>
<feature type="compositionally biased region" description="Basic and acidic residues" evidence="1">
    <location>
        <begin position="18"/>
        <end position="27"/>
    </location>
</feature>